<name>A0A2P2LV44_RHIMU</name>
<organism evidence="1">
    <name type="scientific">Rhizophora mucronata</name>
    <name type="common">Asiatic mangrove</name>
    <dbReference type="NCBI Taxonomy" id="61149"/>
    <lineage>
        <taxon>Eukaryota</taxon>
        <taxon>Viridiplantae</taxon>
        <taxon>Streptophyta</taxon>
        <taxon>Embryophyta</taxon>
        <taxon>Tracheophyta</taxon>
        <taxon>Spermatophyta</taxon>
        <taxon>Magnoliopsida</taxon>
        <taxon>eudicotyledons</taxon>
        <taxon>Gunneridae</taxon>
        <taxon>Pentapetalae</taxon>
        <taxon>rosids</taxon>
        <taxon>fabids</taxon>
        <taxon>Malpighiales</taxon>
        <taxon>Rhizophoraceae</taxon>
        <taxon>Rhizophora</taxon>
    </lineage>
</organism>
<sequence>MHFLPSLLKGEFEFFVEWKFKSSCKQEQTYHKHDSRWNELDTELSSIVSSSHFSLSVPQMLHAKSLIPAE</sequence>
<dbReference type="AlphaFoldDB" id="A0A2P2LV44"/>
<evidence type="ECO:0000313" key="1">
    <source>
        <dbReference type="EMBL" id="MBX21849.1"/>
    </source>
</evidence>
<dbReference type="EMBL" id="GGEC01041365">
    <property type="protein sequence ID" value="MBX21849.1"/>
    <property type="molecule type" value="Transcribed_RNA"/>
</dbReference>
<reference evidence="1" key="1">
    <citation type="submission" date="2018-02" db="EMBL/GenBank/DDBJ databases">
        <title>Rhizophora mucronata_Transcriptome.</title>
        <authorList>
            <person name="Meera S.P."/>
            <person name="Sreeshan A."/>
            <person name="Augustine A."/>
        </authorList>
    </citation>
    <scope>NUCLEOTIDE SEQUENCE</scope>
    <source>
        <tissue evidence="1">Leaf</tissue>
    </source>
</reference>
<accession>A0A2P2LV44</accession>
<proteinExistence type="predicted"/>
<protein>
    <submittedName>
        <fullName evidence="1">Aberrant root formation protein 4 isoform X1</fullName>
    </submittedName>
</protein>